<accession>A0ABT2JHV2</accession>
<comment type="subcellular location">
    <subcellularLocation>
        <location evidence="1">Cell envelope</location>
    </subcellularLocation>
</comment>
<dbReference type="SUPFAM" id="SSF53850">
    <property type="entry name" value="Periplasmic binding protein-like II"/>
    <property type="match status" value="1"/>
</dbReference>
<dbReference type="InterPro" id="IPR006059">
    <property type="entry name" value="SBP"/>
</dbReference>
<keyword evidence="6" id="KW-1185">Reference proteome</keyword>
<dbReference type="InterPro" id="IPR050490">
    <property type="entry name" value="Bact_solute-bd_prot1"/>
</dbReference>
<dbReference type="Proteomes" id="UP001156441">
    <property type="component" value="Unassembled WGS sequence"/>
</dbReference>
<proteinExistence type="inferred from homology"/>
<dbReference type="RefSeq" id="WP_260194686.1">
    <property type="nucleotide sequence ID" value="NZ_JAFFZE010000022.1"/>
</dbReference>
<dbReference type="Gene3D" id="3.40.190.10">
    <property type="entry name" value="Periplasmic binding protein-like II"/>
    <property type="match status" value="2"/>
</dbReference>
<evidence type="ECO:0000313" key="5">
    <source>
        <dbReference type="EMBL" id="MCT2586824.1"/>
    </source>
</evidence>
<evidence type="ECO:0000256" key="4">
    <source>
        <dbReference type="ARBA" id="ARBA00022729"/>
    </source>
</evidence>
<comment type="similarity">
    <text evidence="2">Belongs to the bacterial solute-binding protein 1 family.</text>
</comment>
<reference evidence="5 6" key="1">
    <citation type="submission" date="2021-02" db="EMBL/GenBank/DDBJ databases">
        <title>Actinophytocola xerophila sp. nov., isolated from soil of cotton cropping field.</title>
        <authorList>
            <person name="Huang R."/>
            <person name="Chen X."/>
            <person name="Ge X."/>
            <person name="Liu W."/>
        </authorList>
    </citation>
    <scope>NUCLEOTIDE SEQUENCE [LARGE SCALE GENOMIC DNA]</scope>
    <source>
        <strain evidence="5 6">S1-96</strain>
    </source>
</reference>
<name>A0ABT2JHV2_9PSEU</name>
<keyword evidence="4" id="KW-0732">Signal</keyword>
<dbReference type="Pfam" id="PF13416">
    <property type="entry name" value="SBP_bac_8"/>
    <property type="match status" value="1"/>
</dbReference>
<organism evidence="5 6">
    <name type="scientific">Actinophytocola gossypii</name>
    <dbReference type="NCBI Taxonomy" id="2812003"/>
    <lineage>
        <taxon>Bacteria</taxon>
        <taxon>Bacillati</taxon>
        <taxon>Actinomycetota</taxon>
        <taxon>Actinomycetes</taxon>
        <taxon>Pseudonocardiales</taxon>
        <taxon>Pseudonocardiaceae</taxon>
    </lineage>
</organism>
<evidence type="ECO:0000256" key="2">
    <source>
        <dbReference type="ARBA" id="ARBA00008520"/>
    </source>
</evidence>
<comment type="caution">
    <text evidence="5">The sequence shown here is derived from an EMBL/GenBank/DDBJ whole genome shotgun (WGS) entry which is preliminary data.</text>
</comment>
<evidence type="ECO:0000313" key="6">
    <source>
        <dbReference type="Proteomes" id="UP001156441"/>
    </source>
</evidence>
<dbReference type="PANTHER" id="PTHR43649:SF31">
    <property type="entry name" value="SN-GLYCEROL-3-PHOSPHATE-BINDING PERIPLASMIC PROTEIN UGPB"/>
    <property type="match status" value="1"/>
</dbReference>
<evidence type="ECO:0000256" key="3">
    <source>
        <dbReference type="ARBA" id="ARBA00022448"/>
    </source>
</evidence>
<keyword evidence="3" id="KW-0813">Transport</keyword>
<sequence>MSSKVVEVWVADLTFPGYMDRLHRLAAEFGEAHPEYEIRIVGNDFRTLPQKIAAAAAQGRAPAIAECYFYITQAARDLLNVDGAPLFTSVEAAIGGRDEILGEPVVIDDIIPAVRDYYTYDGDLTSMPSVGTTSLLFANGDLADAAGIDELPRTWFEVGQACDRLRGVAGLDHTITWANHGMFFQQALAAQGGLLADNDNGRSGRATRLDLASPQMLAWVSWWQRLHKDGHYLYTGGIPDWQGTFQAFADQRVGLRITSSNDVNYMVHAARQSDFDLRVTRFPDNADSAYEGNGIAGTSLWLANGLDEVTQEGALAFLQFLHNPVNAADQHVTNSFLPITNASFDLLEESEWFVDNPHHRAASDQLKTYPDTPGLTLDKITPHGHPASRGALFGDFAGVQDVMTRAMGEVLSTGVDPAARFIAATAEAQALLDAYEADRADGGPSAETSLRVEYFADAKPYSGADLENVVALKRPTR</sequence>
<gene>
    <name evidence="5" type="ORF">JT362_27245</name>
</gene>
<dbReference type="PANTHER" id="PTHR43649">
    <property type="entry name" value="ARABINOSE-BINDING PROTEIN-RELATED"/>
    <property type="match status" value="1"/>
</dbReference>
<dbReference type="EMBL" id="JAFFZE010000022">
    <property type="protein sequence ID" value="MCT2586824.1"/>
    <property type="molecule type" value="Genomic_DNA"/>
</dbReference>
<protein>
    <submittedName>
        <fullName evidence="5">Extracellular solute-binding protein</fullName>
    </submittedName>
</protein>
<evidence type="ECO:0000256" key="1">
    <source>
        <dbReference type="ARBA" id="ARBA00004196"/>
    </source>
</evidence>